<dbReference type="SUPFAM" id="SSF51316">
    <property type="entry name" value="Mss4-like"/>
    <property type="match status" value="1"/>
</dbReference>
<comment type="caution">
    <text evidence="6">The sequence shown here is derived from an EMBL/GenBank/DDBJ whole genome shotgun (WGS) entry which is preliminary data.</text>
</comment>
<dbReference type="EMBL" id="MSCH01000003">
    <property type="protein sequence ID" value="PQJ52651.1"/>
    <property type="molecule type" value="Genomic_DNA"/>
</dbReference>
<evidence type="ECO:0000256" key="4">
    <source>
        <dbReference type="ARBA" id="ARBA00023239"/>
    </source>
</evidence>
<dbReference type="OrthoDB" id="4188830at2"/>
<dbReference type="PANTHER" id="PTHR33337:SF40">
    <property type="entry name" value="CENP-V_GFA DOMAIN-CONTAINING PROTEIN-RELATED"/>
    <property type="match status" value="1"/>
</dbReference>
<dbReference type="RefSeq" id="WP_105051118.1">
    <property type="nucleotide sequence ID" value="NZ_BMYG01000004.1"/>
</dbReference>
<dbReference type="AlphaFoldDB" id="A0A2S7UTP2"/>
<dbReference type="Gene3D" id="3.90.1590.10">
    <property type="entry name" value="glutathione-dependent formaldehyde- activating enzyme (gfa)"/>
    <property type="match status" value="1"/>
</dbReference>
<evidence type="ECO:0000259" key="5">
    <source>
        <dbReference type="PROSITE" id="PS51891"/>
    </source>
</evidence>
<keyword evidence="7" id="KW-1185">Reference proteome</keyword>
<keyword evidence="3" id="KW-0862">Zinc</keyword>
<gene>
    <name evidence="6" type="ORF">BTO11_02620</name>
</gene>
<dbReference type="PROSITE" id="PS51891">
    <property type="entry name" value="CENP_V_GFA"/>
    <property type="match status" value="1"/>
</dbReference>
<evidence type="ECO:0000256" key="3">
    <source>
        <dbReference type="ARBA" id="ARBA00022833"/>
    </source>
</evidence>
<evidence type="ECO:0000256" key="2">
    <source>
        <dbReference type="ARBA" id="ARBA00022723"/>
    </source>
</evidence>
<dbReference type="InterPro" id="IPR011057">
    <property type="entry name" value="Mss4-like_sf"/>
</dbReference>
<name>A0A2S7UTP2_9GAMM</name>
<organism evidence="6 7">
    <name type="scientific">Psychrosphaera saromensis</name>
    <dbReference type="NCBI Taxonomy" id="716813"/>
    <lineage>
        <taxon>Bacteria</taxon>
        <taxon>Pseudomonadati</taxon>
        <taxon>Pseudomonadota</taxon>
        <taxon>Gammaproteobacteria</taxon>
        <taxon>Alteromonadales</taxon>
        <taxon>Pseudoalteromonadaceae</taxon>
        <taxon>Psychrosphaera</taxon>
    </lineage>
</organism>
<dbReference type="GO" id="GO:0016846">
    <property type="term" value="F:carbon-sulfur lyase activity"/>
    <property type="evidence" value="ECO:0007669"/>
    <property type="project" value="InterPro"/>
</dbReference>
<dbReference type="GO" id="GO:0046872">
    <property type="term" value="F:metal ion binding"/>
    <property type="evidence" value="ECO:0007669"/>
    <property type="project" value="UniProtKB-KW"/>
</dbReference>
<accession>A0A2S7UTP2</accession>
<dbReference type="Proteomes" id="UP000239007">
    <property type="component" value="Unassembled WGS sequence"/>
</dbReference>
<sequence length="136" mass="15223">MSETISGSCLCGQVVSKVTGPFKRFYQCHCDRCQKKTGSAFASLIFTDPDKIEWVSGQELVKRYDLPDAIRFSNSFCTACGSQVPYLSRDGSTLAIPAGYLNEDPKIRPSANIFWQEKSCWLDEGQAANKYARYPE</sequence>
<proteinExistence type="inferred from homology"/>
<protein>
    <submittedName>
        <fullName evidence="6">Aldehyde-activating protein</fullName>
    </submittedName>
</protein>
<keyword evidence="2" id="KW-0479">Metal-binding</keyword>
<comment type="similarity">
    <text evidence="1">Belongs to the Gfa family.</text>
</comment>
<evidence type="ECO:0000313" key="7">
    <source>
        <dbReference type="Proteomes" id="UP000239007"/>
    </source>
</evidence>
<evidence type="ECO:0000256" key="1">
    <source>
        <dbReference type="ARBA" id="ARBA00005495"/>
    </source>
</evidence>
<dbReference type="PANTHER" id="PTHR33337">
    <property type="entry name" value="GFA DOMAIN-CONTAINING PROTEIN"/>
    <property type="match status" value="1"/>
</dbReference>
<dbReference type="InterPro" id="IPR006913">
    <property type="entry name" value="CENP-V/GFA"/>
</dbReference>
<feature type="domain" description="CENP-V/GFA" evidence="5">
    <location>
        <begin position="5"/>
        <end position="116"/>
    </location>
</feature>
<reference evidence="6 7" key="1">
    <citation type="submission" date="2016-12" db="EMBL/GenBank/DDBJ databases">
        <title>Diversity of luminous bacteria.</title>
        <authorList>
            <person name="Yoshizawa S."/>
            <person name="Kogure K."/>
        </authorList>
    </citation>
    <scope>NUCLEOTIDE SEQUENCE [LARGE SCALE GENOMIC DNA]</scope>
    <source>
        <strain evidence="6 7">SA4-48</strain>
    </source>
</reference>
<keyword evidence="4" id="KW-0456">Lyase</keyword>
<evidence type="ECO:0000313" key="6">
    <source>
        <dbReference type="EMBL" id="PQJ52651.1"/>
    </source>
</evidence>
<dbReference type="Pfam" id="PF04828">
    <property type="entry name" value="GFA"/>
    <property type="match status" value="1"/>
</dbReference>